<sequence>MIVLIHNDCTHTQFTGEVSEKDVENINKALLNLYAVIFILYFRKHKFGSNLTVISIFSILPPMLRFIVLNYLYEYEEDKNNIAVIDKLCLILCKNFNKEKALEWLEEQRNHLEKCPCYTQESINQLKKSVEIP</sequence>
<proteinExistence type="predicted"/>
<organism evidence="2 3">
    <name type="scientific">Commensalibacter nepenthis</name>
    <dbReference type="NCBI Taxonomy" id="3043872"/>
    <lineage>
        <taxon>Bacteria</taxon>
        <taxon>Pseudomonadati</taxon>
        <taxon>Pseudomonadota</taxon>
        <taxon>Alphaproteobacteria</taxon>
        <taxon>Acetobacterales</taxon>
        <taxon>Acetobacteraceae</taxon>
    </lineage>
</organism>
<evidence type="ECO:0000256" key="1">
    <source>
        <dbReference type="SAM" id="Phobius"/>
    </source>
</evidence>
<keyword evidence="3" id="KW-1185">Reference proteome</keyword>
<evidence type="ECO:0000313" key="2">
    <source>
        <dbReference type="EMBL" id="MDI2113711.1"/>
    </source>
</evidence>
<accession>A0ABT6Q9X1</accession>
<dbReference type="RefSeq" id="WP_281463291.1">
    <property type="nucleotide sequence ID" value="NZ_JASBAN010000001.1"/>
</dbReference>
<dbReference type="EMBL" id="JASBAN010000001">
    <property type="protein sequence ID" value="MDI2113711.1"/>
    <property type="molecule type" value="Genomic_DNA"/>
</dbReference>
<name>A0ABT6Q9X1_9PROT</name>
<evidence type="ECO:0000313" key="3">
    <source>
        <dbReference type="Proteomes" id="UP001431775"/>
    </source>
</evidence>
<keyword evidence="1" id="KW-1133">Transmembrane helix</keyword>
<comment type="caution">
    <text evidence="2">The sequence shown here is derived from an EMBL/GenBank/DDBJ whole genome shotgun (WGS) entry which is preliminary data.</text>
</comment>
<reference evidence="2" key="1">
    <citation type="submission" date="2023-05" db="EMBL/GenBank/DDBJ databases">
        <title>Whole genome sequence of Commensalibacter sp.</title>
        <authorList>
            <person name="Charoenyingcharoen P."/>
            <person name="Yukphan P."/>
        </authorList>
    </citation>
    <scope>NUCLEOTIDE SEQUENCE</scope>
    <source>
        <strain evidence="2">TBRC 10068</strain>
    </source>
</reference>
<feature type="transmembrane region" description="Helical" evidence="1">
    <location>
        <begin position="54"/>
        <end position="73"/>
    </location>
</feature>
<gene>
    <name evidence="2" type="ORF">QJV33_10560</name>
</gene>
<protein>
    <submittedName>
        <fullName evidence="2">Uncharacterized protein</fullName>
    </submittedName>
</protein>
<dbReference type="Proteomes" id="UP001431775">
    <property type="component" value="Unassembled WGS sequence"/>
</dbReference>
<keyword evidence="1" id="KW-0472">Membrane</keyword>
<keyword evidence="1" id="KW-0812">Transmembrane</keyword>